<dbReference type="AlphaFoldDB" id="A0A377FWM5"/>
<evidence type="ECO:0000313" key="2">
    <source>
        <dbReference type="EMBL" id="STO08825.1"/>
    </source>
</evidence>
<dbReference type="Proteomes" id="UP000254060">
    <property type="component" value="Unassembled WGS sequence"/>
</dbReference>
<dbReference type="RefSeq" id="WP_029335712.1">
    <property type="nucleotide sequence ID" value="NZ_UGGP01000001.1"/>
</dbReference>
<sequence>MDLMWMLILFGLFMLSILTVFISSVLNALFRQLHPLVHVVIVAALSYVFSNLFYDQHTFWPVVFVVTINYAAPLLVVTLYNKGVRFERERLK</sequence>
<evidence type="ECO:0000313" key="3">
    <source>
        <dbReference type="Proteomes" id="UP000254060"/>
    </source>
</evidence>
<proteinExistence type="predicted"/>
<gene>
    <name evidence="2" type="ORF">NCTC13163_02203</name>
</gene>
<evidence type="ECO:0000256" key="1">
    <source>
        <dbReference type="SAM" id="Phobius"/>
    </source>
</evidence>
<keyword evidence="1" id="KW-1133">Transmembrane helix</keyword>
<dbReference type="OrthoDB" id="2356936at2"/>
<feature type="transmembrane region" description="Helical" evidence="1">
    <location>
        <begin position="36"/>
        <end position="54"/>
    </location>
</feature>
<reference evidence="2 3" key="1">
    <citation type="submission" date="2018-06" db="EMBL/GenBank/DDBJ databases">
        <authorList>
            <consortium name="Pathogen Informatics"/>
            <person name="Doyle S."/>
        </authorList>
    </citation>
    <scope>NUCLEOTIDE SEQUENCE [LARGE SCALE GENOMIC DNA]</scope>
    <source>
        <strain evidence="2 3">NCTC13163</strain>
    </source>
</reference>
<dbReference type="STRING" id="1397694.GCA_000702585_02691"/>
<protein>
    <submittedName>
        <fullName evidence="2">Uncharacterized protein</fullName>
    </submittedName>
</protein>
<organism evidence="2 3">
    <name type="scientific">Exiguobacterium aurantiacum</name>
    <dbReference type="NCBI Taxonomy" id="33987"/>
    <lineage>
        <taxon>Bacteria</taxon>
        <taxon>Bacillati</taxon>
        <taxon>Bacillota</taxon>
        <taxon>Bacilli</taxon>
        <taxon>Bacillales</taxon>
        <taxon>Bacillales Family XII. Incertae Sedis</taxon>
        <taxon>Exiguobacterium</taxon>
    </lineage>
</organism>
<keyword evidence="1" id="KW-0812">Transmembrane</keyword>
<feature type="transmembrane region" description="Helical" evidence="1">
    <location>
        <begin position="60"/>
        <end position="80"/>
    </location>
</feature>
<dbReference type="EMBL" id="UGGP01000001">
    <property type="protein sequence ID" value="STO08825.1"/>
    <property type="molecule type" value="Genomic_DNA"/>
</dbReference>
<feature type="transmembrane region" description="Helical" evidence="1">
    <location>
        <begin position="6"/>
        <end position="29"/>
    </location>
</feature>
<name>A0A377FWM5_9BACL</name>
<accession>A0A377FWM5</accession>
<keyword evidence="1" id="KW-0472">Membrane</keyword>